<feature type="domain" description="Protein kinase" evidence="9">
    <location>
        <begin position="24"/>
        <end position="344"/>
    </location>
</feature>
<dbReference type="Gene3D" id="1.10.510.10">
    <property type="entry name" value="Transferase(Phosphotransferase) domain 1"/>
    <property type="match status" value="1"/>
</dbReference>
<keyword evidence="11" id="KW-1185">Reference proteome</keyword>
<gene>
    <name evidence="10" type="ORF">K458DRAFT_479853</name>
</gene>
<keyword evidence="4" id="KW-0547">Nucleotide-binding</keyword>
<keyword evidence="2" id="KW-0723">Serine/threonine-protein kinase</keyword>
<protein>
    <recommendedName>
        <fullName evidence="1">non-specific serine/threonine protein kinase</fullName>
        <ecNumber evidence="1">2.7.11.1</ecNumber>
    </recommendedName>
</protein>
<evidence type="ECO:0000313" key="10">
    <source>
        <dbReference type="EMBL" id="KAF2680544.1"/>
    </source>
</evidence>
<evidence type="ECO:0000256" key="8">
    <source>
        <dbReference type="ARBA" id="ARBA00048679"/>
    </source>
</evidence>
<dbReference type="CDD" id="cd00180">
    <property type="entry name" value="PKc"/>
    <property type="match status" value="1"/>
</dbReference>
<comment type="catalytic activity">
    <reaction evidence="7">
        <text>L-threonyl-[protein] + ATP = O-phospho-L-threonyl-[protein] + ADP + H(+)</text>
        <dbReference type="Rhea" id="RHEA:46608"/>
        <dbReference type="Rhea" id="RHEA-COMP:11060"/>
        <dbReference type="Rhea" id="RHEA-COMP:11605"/>
        <dbReference type="ChEBI" id="CHEBI:15378"/>
        <dbReference type="ChEBI" id="CHEBI:30013"/>
        <dbReference type="ChEBI" id="CHEBI:30616"/>
        <dbReference type="ChEBI" id="CHEBI:61977"/>
        <dbReference type="ChEBI" id="CHEBI:456216"/>
        <dbReference type="EC" id="2.7.11.1"/>
    </reaction>
</comment>
<dbReference type="InterPro" id="IPR011009">
    <property type="entry name" value="Kinase-like_dom_sf"/>
</dbReference>
<dbReference type="EC" id="2.7.11.1" evidence="1"/>
<evidence type="ECO:0000256" key="7">
    <source>
        <dbReference type="ARBA" id="ARBA00047899"/>
    </source>
</evidence>
<dbReference type="PROSITE" id="PS00108">
    <property type="entry name" value="PROTEIN_KINASE_ST"/>
    <property type="match status" value="1"/>
</dbReference>
<dbReference type="SMART" id="SM00220">
    <property type="entry name" value="S_TKc"/>
    <property type="match status" value="1"/>
</dbReference>
<dbReference type="Proteomes" id="UP000799291">
    <property type="component" value="Unassembled WGS sequence"/>
</dbReference>
<evidence type="ECO:0000256" key="2">
    <source>
        <dbReference type="ARBA" id="ARBA00022527"/>
    </source>
</evidence>
<accession>A0A6G1IQL5</accession>
<dbReference type="PANTHER" id="PTHR43671:SF98">
    <property type="entry name" value="SERINE_THREONINE-PROTEIN KINASE NEK11"/>
    <property type="match status" value="1"/>
</dbReference>
<keyword evidence="6" id="KW-0067">ATP-binding</keyword>
<evidence type="ECO:0000256" key="1">
    <source>
        <dbReference type="ARBA" id="ARBA00012513"/>
    </source>
</evidence>
<comment type="catalytic activity">
    <reaction evidence="8">
        <text>L-seryl-[protein] + ATP = O-phospho-L-seryl-[protein] + ADP + H(+)</text>
        <dbReference type="Rhea" id="RHEA:17989"/>
        <dbReference type="Rhea" id="RHEA-COMP:9863"/>
        <dbReference type="Rhea" id="RHEA-COMP:11604"/>
        <dbReference type="ChEBI" id="CHEBI:15378"/>
        <dbReference type="ChEBI" id="CHEBI:29999"/>
        <dbReference type="ChEBI" id="CHEBI:30616"/>
        <dbReference type="ChEBI" id="CHEBI:83421"/>
        <dbReference type="ChEBI" id="CHEBI:456216"/>
        <dbReference type="EC" id="2.7.11.1"/>
    </reaction>
</comment>
<dbReference type="GO" id="GO:0005524">
    <property type="term" value="F:ATP binding"/>
    <property type="evidence" value="ECO:0007669"/>
    <property type="project" value="UniProtKB-KW"/>
</dbReference>
<dbReference type="InterPro" id="IPR050660">
    <property type="entry name" value="NEK_Ser/Thr_kinase"/>
</dbReference>
<dbReference type="InterPro" id="IPR000719">
    <property type="entry name" value="Prot_kinase_dom"/>
</dbReference>
<dbReference type="InterPro" id="IPR008271">
    <property type="entry name" value="Ser/Thr_kinase_AS"/>
</dbReference>
<evidence type="ECO:0000256" key="4">
    <source>
        <dbReference type="ARBA" id="ARBA00022741"/>
    </source>
</evidence>
<evidence type="ECO:0000256" key="3">
    <source>
        <dbReference type="ARBA" id="ARBA00022679"/>
    </source>
</evidence>
<organism evidence="10 11">
    <name type="scientific">Lentithecium fluviatile CBS 122367</name>
    <dbReference type="NCBI Taxonomy" id="1168545"/>
    <lineage>
        <taxon>Eukaryota</taxon>
        <taxon>Fungi</taxon>
        <taxon>Dikarya</taxon>
        <taxon>Ascomycota</taxon>
        <taxon>Pezizomycotina</taxon>
        <taxon>Dothideomycetes</taxon>
        <taxon>Pleosporomycetidae</taxon>
        <taxon>Pleosporales</taxon>
        <taxon>Massarineae</taxon>
        <taxon>Lentitheciaceae</taxon>
        <taxon>Lentithecium</taxon>
    </lineage>
</organism>
<dbReference type="OrthoDB" id="310217at2759"/>
<dbReference type="EMBL" id="MU005596">
    <property type="protein sequence ID" value="KAF2680544.1"/>
    <property type="molecule type" value="Genomic_DNA"/>
</dbReference>
<dbReference type="SUPFAM" id="SSF56112">
    <property type="entry name" value="Protein kinase-like (PK-like)"/>
    <property type="match status" value="1"/>
</dbReference>
<keyword evidence="3" id="KW-0808">Transferase</keyword>
<dbReference type="PROSITE" id="PS50011">
    <property type="entry name" value="PROTEIN_KINASE_DOM"/>
    <property type="match status" value="1"/>
</dbReference>
<dbReference type="GO" id="GO:0005634">
    <property type="term" value="C:nucleus"/>
    <property type="evidence" value="ECO:0007669"/>
    <property type="project" value="TreeGrafter"/>
</dbReference>
<name>A0A6G1IQL5_9PLEO</name>
<dbReference type="PANTHER" id="PTHR43671">
    <property type="entry name" value="SERINE/THREONINE-PROTEIN KINASE NEK"/>
    <property type="match status" value="1"/>
</dbReference>
<evidence type="ECO:0000256" key="6">
    <source>
        <dbReference type="ARBA" id="ARBA00022840"/>
    </source>
</evidence>
<evidence type="ECO:0000256" key="5">
    <source>
        <dbReference type="ARBA" id="ARBA00022777"/>
    </source>
</evidence>
<sequence length="371" mass="41609">MRSAVPTVRLPSQINPAVAFPHQHLRCRKVGDGSEGFVEAWSHKVTGFVMAVKVIKPGKKIPLEVEVLRSLPAHCSIIHCFAYLPRLSSPNGDCIFFEYSPAGDLFELSKRMYKKNKAIFSEALVWAVFSRLSSAIAFLHEGIDCKVPTNADSWRPVVHRDIKLENVLISTLGQKDDFSSLVLKLGDFGLSAFYDPSNARMPGNWGTSVLWPPEQIWEEREATPAGDVWAVGCVMHELAHGFPPVVDPEFTEKLAKKENKAPSLPSHWSSAMRKSFWALKTPRKPLPANLDPGEHGWDIRRNRPTPKYSDALNECMMMALSLQVAQRATAATLKTQIEEEHAAFLFEELRLENEAMEKEMNGGESEGEWDE</sequence>
<evidence type="ECO:0000313" key="11">
    <source>
        <dbReference type="Proteomes" id="UP000799291"/>
    </source>
</evidence>
<proteinExistence type="predicted"/>
<dbReference type="Pfam" id="PF00069">
    <property type="entry name" value="Pkinase"/>
    <property type="match status" value="1"/>
</dbReference>
<dbReference type="Gene3D" id="3.30.200.20">
    <property type="entry name" value="Phosphorylase Kinase, domain 1"/>
    <property type="match status" value="1"/>
</dbReference>
<keyword evidence="5 10" id="KW-0418">Kinase</keyword>
<evidence type="ECO:0000259" key="9">
    <source>
        <dbReference type="PROSITE" id="PS50011"/>
    </source>
</evidence>
<dbReference type="AlphaFoldDB" id="A0A6G1IQL5"/>
<reference evidence="10" key="1">
    <citation type="journal article" date="2020" name="Stud. Mycol.">
        <title>101 Dothideomycetes genomes: a test case for predicting lifestyles and emergence of pathogens.</title>
        <authorList>
            <person name="Haridas S."/>
            <person name="Albert R."/>
            <person name="Binder M."/>
            <person name="Bloem J."/>
            <person name="Labutti K."/>
            <person name="Salamov A."/>
            <person name="Andreopoulos B."/>
            <person name="Baker S."/>
            <person name="Barry K."/>
            <person name="Bills G."/>
            <person name="Bluhm B."/>
            <person name="Cannon C."/>
            <person name="Castanera R."/>
            <person name="Culley D."/>
            <person name="Daum C."/>
            <person name="Ezra D."/>
            <person name="Gonzalez J."/>
            <person name="Henrissat B."/>
            <person name="Kuo A."/>
            <person name="Liang C."/>
            <person name="Lipzen A."/>
            <person name="Lutzoni F."/>
            <person name="Magnuson J."/>
            <person name="Mondo S."/>
            <person name="Nolan M."/>
            <person name="Ohm R."/>
            <person name="Pangilinan J."/>
            <person name="Park H.-J."/>
            <person name="Ramirez L."/>
            <person name="Alfaro M."/>
            <person name="Sun H."/>
            <person name="Tritt A."/>
            <person name="Yoshinaga Y."/>
            <person name="Zwiers L.-H."/>
            <person name="Turgeon B."/>
            <person name="Goodwin S."/>
            <person name="Spatafora J."/>
            <person name="Crous P."/>
            <person name="Grigoriev I."/>
        </authorList>
    </citation>
    <scope>NUCLEOTIDE SEQUENCE</scope>
    <source>
        <strain evidence="10">CBS 122367</strain>
    </source>
</reference>
<dbReference type="GO" id="GO:0004674">
    <property type="term" value="F:protein serine/threonine kinase activity"/>
    <property type="evidence" value="ECO:0007669"/>
    <property type="project" value="UniProtKB-KW"/>
</dbReference>